<dbReference type="InterPro" id="IPR013324">
    <property type="entry name" value="RNA_pol_sigma_r3/r4-like"/>
</dbReference>
<comment type="similarity">
    <text evidence="1">Belongs to the sigma-70 factor family. ECF subfamily.</text>
</comment>
<dbReference type="GO" id="GO:0003677">
    <property type="term" value="F:DNA binding"/>
    <property type="evidence" value="ECO:0007669"/>
    <property type="project" value="InterPro"/>
</dbReference>
<evidence type="ECO:0000259" key="6">
    <source>
        <dbReference type="Pfam" id="PF08281"/>
    </source>
</evidence>
<keyword evidence="4" id="KW-0804">Transcription</keyword>
<keyword evidence="3" id="KW-0731">Sigma factor</keyword>
<protein>
    <submittedName>
        <fullName evidence="7">Sigma-70 family RNA polymerase sigma factor</fullName>
    </submittedName>
</protein>
<evidence type="ECO:0000256" key="4">
    <source>
        <dbReference type="ARBA" id="ARBA00023163"/>
    </source>
</evidence>
<dbReference type="SUPFAM" id="SSF88946">
    <property type="entry name" value="Sigma2 domain of RNA polymerase sigma factors"/>
    <property type="match status" value="1"/>
</dbReference>
<evidence type="ECO:0000256" key="2">
    <source>
        <dbReference type="ARBA" id="ARBA00023015"/>
    </source>
</evidence>
<dbReference type="EMBL" id="JAALLT010000002">
    <property type="protein sequence ID" value="NGP76562.1"/>
    <property type="molecule type" value="Genomic_DNA"/>
</dbReference>
<evidence type="ECO:0000256" key="3">
    <source>
        <dbReference type="ARBA" id="ARBA00023082"/>
    </source>
</evidence>
<keyword evidence="2" id="KW-0805">Transcription regulation</keyword>
<organism evidence="7 8">
    <name type="scientific">Halalkalibaculum roseum</name>
    <dbReference type="NCBI Taxonomy" id="2709311"/>
    <lineage>
        <taxon>Bacteria</taxon>
        <taxon>Pseudomonadati</taxon>
        <taxon>Balneolota</taxon>
        <taxon>Balneolia</taxon>
        <taxon>Balneolales</taxon>
        <taxon>Balneolaceae</taxon>
        <taxon>Halalkalibaculum</taxon>
    </lineage>
</organism>
<reference evidence="7 8" key="1">
    <citation type="submission" date="2020-02" db="EMBL/GenBank/DDBJ databases">
        <title>Balneolaceae bacterium YR4-1, complete genome.</title>
        <authorList>
            <person name="Li Y."/>
            <person name="Wu S."/>
        </authorList>
    </citation>
    <scope>NUCLEOTIDE SEQUENCE [LARGE SCALE GENOMIC DNA]</scope>
    <source>
        <strain evidence="7 8">YR4-1</strain>
    </source>
</reference>
<feature type="domain" description="RNA polymerase sigma-70 region 2" evidence="5">
    <location>
        <begin position="21"/>
        <end position="84"/>
    </location>
</feature>
<keyword evidence="8" id="KW-1185">Reference proteome</keyword>
<evidence type="ECO:0000259" key="5">
    <source>
        <dbReference type="Pfam" id="PF04542"/>
    </source>
</evidence>
<evidence type="ECO:0000313" key="8">
    <source>
        <dbReference type="Proteomes" id="UP000473278"/>
    </source>
</evidence>
<dbReference type="AlphaFoldDB" id="A0A6M1SUT3"/>
<feature type="domain" description="RNA polymerase sigma factor 70 region 4 type 2" evidence="6">
    <location>
        <begin position="125"/>
        <end position="174"/>
    </location>
</feature>
<dbReference type="InterPro" id="IPR013325">
    <property type="entry name" value="RNA_pol_sigma_r2"/>
</dbReference>
<dbReference type="GO" id="GO:0006352">
    <property type="term" value="P:DNA-templated transcription initiation"/>
    <property type="evidence" value="ECO:0007669"/>
    <property type="project" value="InterPro"/>
</dbReference>
<dbReference type="InterPro" id="IPR013249">
    <property type="entry name" value="RNA_pol_sigma70_r4_t2"/>
</dbReference>
<dbReference type="Gene3D" id="1.10.10.10">
    <property type="entry name" value="Winged helix-like DNA-binding domain superfamily/Winged helix DNA-binding domain"/>
    <property type="match status" value="1"/>
</dbReference>
<evidence type="ECO:0000313" key="7">
    <source>
        <dbReference type="EMBL" id="NGP76562.1"/>
    </source>
</evidence>
<dbReference type="InterPro" id="IPR036388">
    <property type="entry name" value="WH-like_DNA-bd_sf"/>
</dbReference>
<evidence type="ECO:0000256" key="1">
    <source>
        <dbReference type="ARBA" id="ARBA00010641"/>
    </source>
</evidence>
<dbReference type="GO" id="GO:0016987">
    <property type="term" value="F:sigma factor activity"/>
    <property type="evidence" value="ECO:0007669"/>
    <property type="project" value="UniProtKB-KW"/>
</dbReference>
<dbReference type="InterPro" id="IPR007627">
    <property type="entry name" value="RNA_pol_sigma70_r2"/>
</dbReference>
<dbReference type="Pfam" id="PF08281">
    <property type="entry name" value="Sigma70_r4_2"/>
    <property type="match status" value="1"/>
</dbReference>
<dbReference type="Proteomes" id="UP000473278">
    <property type="component" value="Unassembled WGS sequence"/>
</dbReference>
<dbReference type="RefSeq" id="WP_165141013.1">
    <property type="nucleotide sequence ID" value="NZ_JAALLT010000002.1"/>
</dbReference>
<comment type="caution">
    <text evidence="7">The sequence shown here is derived from an EMBL/GenBank/DDBJ whole genome shotgun (WGS) entry which is preliminary data.</text>
</comment>
<sequence>MNDIAHKYSDKQRRFNEEMNPHLDALYNFALQLTSDPNDAKDLVQDTIVKAYRFFDSYEMGTNAKSWLFRILNNSYINDYRRKSNLPGFVDYDEVSSFFEIIRDQRTDTTDLEDMIYRDLLNDDISYALANLKEKYRSVVVLCDIEDFTYEEISNMLDLPIGTVRSRLHRGRLLLKEQLLDYARKKGYELIA</sequence>
<dbReference type="NCBIfam" id="TIGR02937">
    <property type="entry name" value="sigma70-ECF"/>
    <property type="match status" value="1"/>
</dbReference>
<dbReference type="PANTHER" id="PTHR43133:SF59">
    <property type="entry name" value="ECF RNA POLYMERASE SIGMA FACTOR SIGR"/>
    <property type="match status" value="1"/>
</dbReference>
<proteinExistence type="inferred from homology"/>
<dbReference type="PANTHER" id="PTHR43133">
    <property type="entry name" value="RNA POLYMERASE ECF-TYPE SIGMA FACTO"/>
    <property type="match status" value="1"/>
</dbReference>
<dbReference type="Pfam" id="PF04542">
    <property type="entry name" value="Sigma70_r2"/>
    <property type="match status" value="1"/>
</dbReference>
<dbReference type="InterPro" id="IPR014284">
    <property type="entry name" value="RNA_pol_sigma-70_dom"/>
</dbReference>
<accession>A0A6M1SUT3</accession>
<dbReference type="InterPro" id="IPR039425">
    <property type="entry name" value="RNA_pol_sigma-70-like"/>
</dbReference>
<gene>
    <name evidence="7" type="ORF">G3570_07955</name>
</gene>
<dbReference type="Gene3D" id="1.10.1740.10">
    <property type="match status" value="1"/>
</dbReference>
<name>A0A6M1SUT3_9BACT</name>
<dbReference type="SUPFAM" id="SSF88659">
    <property type="entry name" value="Sigma3 and sigma4 domains of RNA polymerase sigma factors"/>
    <property type="match status" value="1"/>
</dbReference>
<dbReference type="CDD" id="cd06171">
    <property type="entry name" value="Sigma70_r4"/>
    <property type="match status" value="1"/>
</dbReference>